<dbReference type="EMBL" id="BAABKN010000015">
    <property type="protein sequence ID" value="GAA4740051.1"/>
    <property type="molecule type" value="Genomic_DNA"/>
</dbReference>
<keyword evidence="5" id="KW-1185">Reference proteome</keyword>
<evidence type="ECO:0000256" key="1">
    <source>
        <dbReference type="ARBA" id="ARBA00010515"/>
    </source>
</evidence>
<gene>
    <name evidence="4" type="ORF">GCM10023350_25610</name>
</gene>
<accession>A0ABP8YW05</accession>
<reference evidence="5" key="1">
    <citation type="journal article" date="2019" name="Int. J. Syst. Evol. Microbiol.">
        <title>The Global Catalogue of Microorganisms (GCM) 10K type strain sequencing project: providing services to taxonomists for standard genome sequencing and annotation.</title>
        <authorList>
            <consortium name="The Broad Institute Genomics Platform"/>
            <consortium name="The Broad Institute Genome Sequencing Center for Infectious Disease"/>
            <person name="Wu L."/>
            <person name="Ma J."/>
        </authorList>
    </citation>
    <scope>NUCLEOTIDE SEQUENCE [LARGE SCALE GENOMIC DNA]</scope>
    <source>
        <strain evidence="5">JCM 18532</strain>
    </source>
</reference>
<protein>
    <submittedName>
        <fullName evidence="4">Alpha/beta hydrolase</fullName>
    </submittedName>
</protein>
<organism evidence="4 5">
    <name type="scientific">Nocardioides endophyticus</name>
    <dbReference type="NCBI Taxonomy" id="1353775"/>
    <lineage>
        <taxon>Bacteria</taxon>
        <taxon>Bacillati</taxon>
        <taxon>Actinomycetota</taxon>
        <taxon>Actinomycetes</taxon>
        <taxon>Propionibacteriales</taxon>
        <taxon>Nocardioidaceae</taxon>
        <taxon>Nocardioides</taxon>
    </lineage>
</organism>
<evidence type="ECO:0000256" key="2">
    <source>
        <dbReference type="ARBA" id="ARBA00022801"/>
    </source>
</evidence>
<dbReference type="GO" id="GO:0016787">
    <property type="term" value="F:hydrolase activity"/>
    <property type="evidence" value="ECO:0007669"/>
    <property type="project" value="UniProtKB-KW"/>
</dbReference>
<dbReference type="RefSeq" id="WP_345527174.1">
    <property type="nucleotide sequence ID" value="NZ_BAABKN010000015.1"/>
</dbReference>
<sequence length="339" mass="36399">MTALDRAKTWGLHAALALPHRVQRVLAGRPVVVDGAPLAADIQLMLRLQRLTREQGAETLPIPEGRRTIRTHTRMTAGRQPVGAVRDLTVAGMRARLYSPSLSRGGLLVFFHGGGFMYGDLESHDAGCRFLAERSGVRVLAIDYRLAPEQPFPAAYDDAISAYRWVDEHADELEVDPSRLAVGGDSAGANLAIGVAIEAARTGLPLAFQLLVYPVTDAVRDTASARLFADGFYLTKAFMDLAETAYVVGVESRDPRVSPAYAELPAGLAPAYVATAGFDPLRDEGEAFAHKLAESGAPVELRRFDDLIHGFFNIVGPGRSARAANTEIAAALRAGLKKS</sequence>
<dbReference type="Pfam" id="PF07859">
    <property type="entry name" value="Abhydrolase_3"/>
    <property type="match status" value="1"/>
</dbReference>
<dbReference type="PROSITE" id="PS01173">
    <property type="entry name" value="LIPASE_GDXG_HIS"/>
    <property type="match status" value="1"/>
</dbReference>
<proteinExistence type="inferred from homology"/>
<dbReference type="InterPro" id="IPR050300">
    <property type="entry name" value="GDXG_lipolytic_enzyme"/>
</dbReference>
<comment type="similarity">
    <text evidence="1">Belongs to the 'GDXG' lipolytic enzyme family.</text>
</comment>
<dbReference type="InterPro" id="IPR013094">
    <property type="entry name" value="AB_hydrolase_3"/>
</dbReference>
<evidence type="ECO:0000313" key="4">
    <source>
        <dbReference type="EMBL" id="GAA4740051.1"/>
    </source>
</evidence>
<dbReference type="Gene3D" id="3.40.50.1820">
    <property type="entry name" value="alpha/beta hydrolase"/>
    <property type="match status" value="1"/>
</dbReference>
<dbReference type="PANTHER" id="PTHR48081">
    <property type="entry name" value="AB HYDROLASE SUPERFAMILY PROTEIN C4A8.06C"/>
    <property type="match status" value="1"/>
</dbReference>
<dbReference type="PANTHER" id="PTHR48081:SF8">
    <property type="entry name" value="ALPHA_BETA HYDROLASE FOLD-3 DOMAIN-CONTAINING PROTEIN-RELATED"/>
    <property type="match status" value="1"/>
</dbReference>
<dbReference type="SUPFAM" id="SSF53474">
    <property type="entry name" value="alpha/beta-Hydrolases"/>
    <property type="match status" value="1"/>
</dbReference>
<evidence type="ECO:0000313" key="5">
    <source>
        <dbReference type="Proteomes" id="UP001499882"/>
    </source>
</evidence>
<dbReference type="InterPro" id="IPR029058">
    <property type="entry name" value="AB_hydrolase_fold"/>
</dbReference>
<feature type="domain" description="Alpha/beta hydrolase fold-3" evidence="3">
    <location>
        <begin position="108"/>
        <end position="312"/>
    </location>
</feature>
<comment type="caution">
    <text evidence="4">The sequence shown here is derived from an EMBL/GenBank/DDBJ whole genome shotgun (WGS) entry which is preliminary data.</text>
</comment>
<dbReference type="InterPro" id="IPR002168">
    <property type="entry name" value="Lipase_GDXG_HIS_AS"/>
</dbReference>
<evidence type="ECO:0000259" key="3">
    <source>
        <dbReference type="Pfam" id="PF07859"/>
    </source>
</evidence>
<name>A0ABP8YW05_9ACTN</name>
<dbReference type="Proteomes" id="UP001499882">
    <property type="component" value="Unassembled WGS sequence"/>
</dbReference>
<keyword evidence="2 4" id="KW-0378">Hydrolase</keyword>